<evidence type="ECO:0000313" key="1">
    <source>
        <dbReference type="EMBL" id="ERT68775.1"/>
    </source>
</evidence>
<reference evidence="1 2" key="1">
    <citation type="submission" date="2013-08" db="EMBL/GenBank/DDBJ databases">
        <authorList>
            <person name="Weinstock G."/>
            <person name="Sodergren E."/>
            <person name="Wylie T."/>
            <person name="Fulton L."/>
            <person name="Fulton R."/>
            <person name="Fronick C."/>
            <person name="O'Laughlin M."/>
            <person name="Godfrey J."/>
            <person name="Miner T."/>
            <person name="Herter B."/>
            <person name="Appelbaum E."/>
            <person name="Cordes M."/>
            <person name="Lek S."/>
            <person name="Wollam A."/>
            <person name="Pepin K.H."/>
            <person name="Palsikar V.B."/>
            <person name="Mitreva M."/>
            <person name="Wilson R.K."/>
        </authorList>
    </citation>
    <scope>NUCLEOTIDE SEQUENCE [LARGE SCALE GENOMIC DNA]</scope>
    <source>
        <strain evidence="1 2">ATCC BAA-474</strain>
    </source>
</reference>
<dbReference type="AlphaFoldDB" id="U7VB83"/>
<dbReference type="eggNOG" id="COG5186">
    <property type="taxonomic scope" value="Bacteria"/>
</dbReference>
<gene>
    <name evidence="1" type="ORF">HMPREF0202_01342</name>
</gene>
<protein>
    <submittedName>
        <fullName evidence="1">Uncharacterized protein</fullName>
    </submittedName>
</protein>
<feature type="non-terminal residue" evidence="1">
    <location>
        <position position="1"/>
    </location>
</feature>
<keyword evidence="2" id="KW-1185">Reference proteome</keyword>
<comment type="caution">
    <text evidence="1">The sequence shown here is derived from an EMBL/GenBank/DDBJ whole genome shotgun (WGS) entry which is preliminary data.</text>
</comment>
<dbReference type="Pfam" id="PF14091">
    <property type="entry name" value="DUF4269"/>
    <property type="match status" value="1"/>
</dbReference>
<dbReference type="EMBL" id="AXZF01000048">
    <property type="protein sequence ID" value="ERT68775.1"/>
    <property type="molecule type" value="Genomic_DNA"/>
</dbReference>
<accession>U7VB83</accession>
<dbReference type="STRING" id="1319815.HMPREF0202_01342"/>
<sequence>IVCQINLENKENFKDIIVKYFSQLKKFKITDKFLSDGIILINFFIDNIEIEIYASKLLSIETNGYRHMIIEDRFLNYASLKFKKMIIALKRDGVKTEPAFAKLLNLNGNPYEELLNLEFLTDKEIIDKLRELGYEKRE</sequence>
<dbReference type="RefSeq" id="WP_023050880.1">
    <property type="nucleotide sequence ID" value="NZ_KI518195.1"/>
</dbReference>
<dbReference type="InterPro" id="IPR025365">
    <property type="entry name" value="DUF4269"/>
</dbReference>
<evidence type="ECO:0000313" key="2">
    <source>
        <dbReference type="Proteomes" id="UP000017081"/>
    </source>
</evidence>
<name>U7VB83_9FUSO</name>
<dbReference type="Proteomes" id="UP000017081">
    <property type="component" value="Unassembled WGS sequence"/>
</dbReference>
<organism evidence="1 2">
    <name type="scientific">Cetobacterium somerae ATCC BAA-474</name>
    <dbReference type="NCBI Taxonomy" id="1319815"/>
    <lineage>
        <taxon>Bacteria</taxon>
        <taxon>Fusobacteriati</taxon>
        <taxon>Fusobacteriota</taxon>
        <taxon>Fusobacteriia</taxon>
        <taxon>Fusobacteriales</taxon>
        <taxon>Fusobacteriaceae</taxon>
        <taxon>Cetobacterium</taxon>
    </lineage>
</organism>
<dbReference type="HOGENOM" id="CLU_1849210_0_0_0"/>
<dbReference type="PATRIC" id="fig|1319815.3.peg.1292"/>
<proteinExistence type="predicted"/>